<comment type="caution">
    <text evidence="2">The sequence shown here is derived from an EMBL/GenBank/DDBJ whole genome shotgun (WGS) entry which is preliminary data.</text>
</comment>
<evidence type="ECO:0000313" key="3">
    <source>
        <dbReference type="Proteomes" id="UP000266861"/>
    </source>
</evidence>
<name>A0A397GJE8_9GLOM</name>
<protein>
    <submittedName>
        <fullName evidence="2">Uncharacterized protein</fullName>
    </submittedName>
</protein>
<organism evidence="2 3">
    <name type="scientific">Diversispora epigaea</name>
    <dbReference type="NCBI Taxonomy" id="1348612"/>
    <lineage>
        <taxon>Eukaryota</taxon>
        <taxon>Fungi</taxon>
        <taxon>Fungi incertae sedis</taxon>
        <taxon>Mucoromycota</taxon>
        <taxon>Glomeromycotina</taxon>
        <taxon>Glomeromycetes</taxon>
        <taxon>Diversisporales</taxon>
        <taxon>Diversisporaceae</taxon>
        <taxon>Diversispora</taxon>
    </lineage>
</organism>
<accession>A0A397GJE8</accession>
<gene>
    <name evidence="2" type="ORF">Glove_501g27</name>
</gene>
<reference evidence="2 3" key="1">
    <citation type="submission" date="2018-08" db="EMBL/GenBank/DDBJ databases">
        <title>Genome and evolution of the arbuscular mycorrhizal fungus Diversispora epigaea (formerly Glomus versiforme) and its bacterial endosymbionts.</title>
        <authorList>
            <person name="Sun X."/>
            <person name="Fei Z."/>
            <person name="Harrison M."/>
        </authorList>
    </citation>
    <scope>NUCLEOTIDE SEQUENCE [LARGE SCALE GENOMIC DNA]</scope>
    <source>
        <strain evidence="2 3">IT104</strain>
    </source>
</reference>
<dbReference type="AlphaFoldDB" id="A0A397GJE8"/>
<evidence type="ECO:0000313" key="2">
    <source>
        <dbReference type="EMBL" id="RHZ50309.1"/>
    </source>
</evidence>
<sequence>MANTQSKIDLLEEQNSKLEAEITNLRKKVKTSFEKYEVRFANLEQKDSEKTDLIAKLDDYPGNQTIFENSNNTHEQMVIQNEDVPAIHVIKTIELSQKQLKSRKIRVESRQILIFTSN</sequence>
<feature type="coiled-coil region" evidence="1">
    <location>
        <begin position="1"/>
        <end position="46"/>
    </location>
</feature>
<keyword evidence="1" id="KW-0175">Coiled coil</keyword>
<proteinExistence type="predicted"/>
<evidence type="ECO:0000256" key="1">
    <source>
        <dbReference type="SAM" id="Coils"/>
    </source>
</evidence>
<keyword evidence="3" id="KW-1185">Reference proteome</keyword>
<dbReference type="Proteomes" id="UP000266861">
    <property type="component" value="Unassembled WGS sequence"/>
</dbReference>
<dbReference type="EMBL" id="PQFF01000434">
    <property type="protein sequence ID" value="RHZ50309.1"/>
    <property type="molecule type" value="Genomic_DNA"/>
</dbReference>